<protein>
    <submittedName>
        <fullName evidence="1">Uncharacterized protein</fullName>
    </submittedName>
</protein>
<reference evidence="2" key="1">
    <citation type="journal article" date="2020" name="Nat. Commun.">
        <title>Genome sequence of the cluster root forming white lupin.</title>
        <authorList>
            <person name="Hufnagel B."/>
            <person name="Marques A."/>
            <person name="Soriano A."/>
            <person name="Marques L."/>
            <person name="Divol F."/>
            <person name="Doumas P."/>
            <person name="Sallet E."/>
            <person name="Mancinotti D."/>
            <person name="Carrere S."/>
            <person name="Marande W."/>
            <person name="Arribat S."/>
            <person name="Keller J."/>
            <person name="Huneau C."/>
            <person name="Blein T."/>
            <person name="Aime D."/>
            <person name="Laguerre M."/>
            <person name="Taylor J."/>
            <person name="Schubert V."/>
            <person name="Nelson M."/>
            <person name="Geu-Flores F."/>
            <person name="Crespi M."/>
            <person name="Gallardo-Guerrero K."/>
            <person name="Delaux P.-M."/>
            <person name="Salse J."/>
            <person name="Berges H."/>
            <person name="Guyot R."/>
            <person name="Gouzy J."/>
            <person name="Peret B."/>
        </authorList>
    </citation>
    <scope>NUCLEOTIDE SEQUENCE [LARGE SCALE GENOMIC DNA]</scope>
    <source>
        <strain evidence="2">cv. Amiga</strain>
    </source>
</reference>
<organism evidence="1 2">
    <name type="scientific">Lupinus albus</name>
    <name type="common">White lupine</name>
    <name type="synonym">Lupinus termis</name>
    <dbReference type="NCBI Taxonomy" id="3870"/>
    <lineage>
        <taxon>Eukaryota</taxon>
        <taxon>Viridiplantae</taxon>
        <taxon>Streptophyta</taxon>
        <taxon>Embryophyta</taxon>
        <taxon>Tracheophyta</taxon>
        <taxon>Spermatophyta</taxon>
        <taxon>Magnoliopsida</taxon>
        <taxon>eudicotyledons</taxon>
        <taxon>Gunneridae</taxon>
        <taxon>Pentapetalae</taxon>
        <taxon>rosids</taxon>
        <taxon>fabids</taxon>
        <taxon>Fabales</taxon>
        <taxon>Fabaceae</taxon>
        <taxon>Papilionoideae</taxon>
        <taxon>50 kb inversion clade</taxon>
        <taxon>genistoids sensu lato</taxon>
        <taxon>core genistoids</taxon>
        <taxon>Genisteae</taxon>
        <taxon>Lupinus</taxon>
    </lineage>
</organism>
<evidence type="ECO:0000313" key="2">
    <source>
        <dbReference type="Proteomes" id="UP000447434"/>
    </source>
</evidence>
<comment type="caution">
    <text evidence="1">The sequence shown here is derived from an EMBL/GenBank/DDBJ whole genome shotgun (WGS) entry which is preliminary data.</text>
</comment>
<evidence type="ECO:0000313" key="1">
    <source>
        <dbReference type="EMBL" id="KAE9613584.1"/>
    </source>
</evidence>
<gene>
    <name evidence="1" type="ORF">Lalb_Chr05g0218971</name>
</gene>
<dbReference type="OrthoDB" id="1741118at2759"/>
<sequence length="58" mass="6675">MMVIHRIELFLTLVRKAIKFVIAVAELMVTIDEERTSESLLGNLNHTTFSLRFSGLLR</sequence>
<keyword evidence="2" id="KW-1185">Reference proteome</keyword>
<accession>A0A6A4QK64</accession>
<dbReference type="EMBL" id="WOCE01000005">
    <property type="protein sequence ID" value="KAE9613584.1"/>
    <property type="molecule type" value="Genomic_DNA"/>
</dbReference>
<dbReference type="AlphaFoldDB" id="A0A6A4QK64"/>
<name>A0A6A4QK64_LUPAL</name>
<dbReference type="Proteomes" id="UP000447434">
    <property type="component" value="Chromosome 5"/>
</dbReference>
<proteinExistence type="predicted"/>